<accession>A0ABV8D3G3</accession>
<evidence type="ECO:0000313" key="3">
    <source>
        <dbReference type="Proteomes" id="UP001595901"/>
    </source>
</evidence>
<dbReference type="EMBL" id="JBHSAC010000074">
    <property type="protein sequence ID" value="MFC3932830.1"/>
    <property type="molecule type" value="Genomic_DNA"/>
</dbReference>
<sequence length="197" mass="22841">MKKYFVVGLLLCTFLLGACQAKRPDKSAKPKHSETVHLEKAKKLQIGVTYRKGKSKNPNAFYIKLIDDKHCVYMLDDSHYTEKDIKEISEDGYAFYPYISLTEGEYYKDGDDYILKPTRTQKIEFKDANHVKDKIIATKKQKDRSDSEEGVRIVKKGAGYVQKTKQGDFLLYKTNKKLPNSIDDFLAQYDYQPEELD</sequence>
<reference evidence="3" key="1">
    <citation type="journal article" date="2019" name="Int. J. Syst. Evol. Microbiol.">
        <title>The Global Catalogue of Microorganisms (GCM) 10K type strain sequencing project: providing services to taxonomists for standard genome sequencing and annotation.</title>
        <authorList>
            <consortium name="The Broad Institute Genomics Platform"/>
            <consortium name="The Broad Institute Genome Sequencing Center for Infectious Disease"/>
            <person name="Wu L."/>
            <person name="Ma J."/>
        </authorList>
    </citation>
    <scope>NUCLEOTIDE SEQUENCE [LARGE SCALE GENOMIC DNA]</scope>
    <source>
        <strain evidence="3">CCUG 58728</strain>
    </source>
</reference>
<keyword evidence="1" id="KW-0732">Signal</keyword>
<protein>
    <recommendedName>
        <fullName evidence="4">Lipoprotein</fullName>
    </recommendedName>
</protein>
<name>A0ABV8D3G3_9STRE</name>
<keyword evidence="3" id="KW-1185">Reference proteome</keyword>
<dbReference type="PROSITE" id="PS51257">
    <property type="entry name" value="PROKAR_LIPOPROTEIN"/>
    <property type="match status" value="1"/>
</dbReference>
<feature type="signal peptide" evidence="1">
    <location>
        <begin position="1"/>
        <end position="21"/>
    </location>
</feature>
<gene>
    <name evidence="2" type="ORF">ACFOSE_08720</name>
</gene>
<proteinExistence type="predicted"/>
<organism evidence="2 3">
    <name type="scientific">Streptococcus dentapri</name>
    <dbReference type="NCBI Taxonomy" id="573564"/>
    <lineage>
        <taxon>Bacteria</taxon>
        <taxon>Bacillati</taxon>
        <taxon>Bacillota</taxon>
        <taxon>Bacilli</taxon>
        <taxon>Lactobacillales</taxon>
        <taxon>Streptococcaceae</taxon>
        <taxon>Streptococcus</taxon>
    </lineage>
</organism>
<evidence type="ECO:0000256" key="1">
    <source>
        <dbReference type="SAM" id="SignalP"/>
    </source>
</evidence>
<comment type="caution">
    <text evidence="2">The sequence shown here is derived from an EMBL/GenBank/DDBJ whole genome shotgun (WGS) entry which is preliminary data.</text>
</comment>
<feature type="chain" id="PRO_5046084680" description="Lipoprotein" evidence="1">
    <location>
        <begin position="22"/>
        <end position="197"/>
    </location>
</feature>
<evidence type="ECO:0000313" key="2">
    <source>
        <dbReference type="EMBL" id="MFC3932830.1"/>
    </source>
</evidence>
<evidence type="ECO:0008006" key="4">
    <source>
        <dbReference type="Google" id="ProtNLM"/>
    </source>
</evidence>
<dbReference type="Proteomes" id="UP001595901">
    <property type="component" value="Unassembled WGS sequence"/>
</dbReference>
<dbReference type="RefSeq" id="WP_380432514.1">
    <property type="nucleotide sequence ID" value="NZ_JBHSAC010000074.1"/>
</dbReference>